<dbReference type="InterPro" id="IPR036880">
    <property type="entry name" value="Kunitz_BPTI_sf"/>
</dbReference>
<evidence type="ECO:0000256" key="1">
    <source>
        <dbReference type="ARBA" id="ARBA00004370"/>
    </source>
</evidence>
<dbReference type="Proteomes" id="UP000515152">
    <property type="component" value="Chromosome 15"/>
</dbReference>
<dbReference type="GeneID" id="105907258"/>
<accession>A0A6P8GE24</accession>
<feature type="chain" id="PRO_5028474858" evidence="10">
    <location>
        <begin position="26"/>
        <end position="507"/>
    </location>
</feature>
<dbReference type="CDD" id="cd22624">
    <property type="entry name" value="Kunitz_HAI1_2-like"/>
    <property type="match status" value="1"/>
</dbReference>
<dbReference type="InterPro" id="IPR002172">
    <property type="entry name" value="LDrepeatLR_classA_rpt"/>
</dbReference>
<dbReference type="AlphaFoldDB" id="A0A6P8GE24"/>
<dbReference type="InterPro" id="IPR036055">
    <property type="entry name" value="LDL_receptor-like_sf"/>
</dbReference>
<dbReference type="KEGG" id="char:105907258"/>
<dbReference type="Pfam" id="PF07502">
    <property type="entry name" value="MANEC"/>
    <property type="match status" value="1"/>
</dbReference>
<evidence type="ECO:0000256" key="7">
    <source>
        <dbReference type="ARBA" id="ARBA00023180"/>
    </source>
</evidence>
<dbReference type="SMART" id="SM00131">
    <property type="entry name" value="KU"/>
    <property type="match status" value="2"/>
</dbReference>
<dbReference type="Gene3D" id="4.10.410.10">
    <property type="entry name" value="Pancreatic trypsin inhibitor Kunitz domain"/>
    <property type="match status" value="2"/>
</dbReference>
<dbReference type="InterPro" id="IPR013980">
    <property type="entry name" value="MANSC_dom"/>
</dbReference>
<dbReference type="PROSITE" id="PS50279">
    <property type="entry name" value="BPTI_KUNITZ_2"/>
    <property type="match status" value="2"/>
</dbReference>
<comment type="subcellular location">
    <subcellularLocation>
        <location evidence="1">Membrane</location>
    </subcellularLocation>
</comment>
<evidence type="ECO:0000256" key="9">
    <source>
        <dbReference type="SAM" id="Phobius"/>
    </source>
</evidence>
<feature type="transmembrane region" description="Helical" evidence="9">
    <location>
        <begin position="447"/>
        <end position="469"/>
    </location>
</feature>
<dbReference type="Pfam" id="PF00057">
    <property type="entry name" value="Ldl_recept_a"/>
    <property type="match status" value="1"/>
</dbReference>
<feature type="disulfide bond" evidence="8">
    <location>
        <begin position="333"/>
        <end position="348"/>
    </location>
</feature>
<dbReference type="PROSITE" id="PS50986">
    <property type="entry name" value="MANSC"/>
    <property type="match status" value="1"/>
</dbReference>
<dbReference type="FunFam" id="4.10.410.10:FF:000020">
    <property type="entry name" value="Collagen, type VI, alpha 3"/>
    <property type="match status" value="1"/>
</dbReference>
<evidence type="ECO:0000256" key="5">
    <source>
        <dbReference type="ARBA" id="ARBA00023136"/>
    </source>
</evidence>
<dbReference type="RefSeq" id="XP_031437428.1">
    <property type="nucleotide sequence ID" value="XM_031581568.2"/>
</dbReference>
<evidence type="ECO:0000256" key="8">
    <source>
        <dbReference type="PROSITE-ProRule" id="PRU00124"/>
    </source>
</evidence>
<evidence type="ECO:0000256" key="4">
    <source>
        <dbReference type="ARBA" id="ARBA00022989"/>
    </source>
</evidence>
<feature type="disulfide bond" evidence="8">
    <location>
        <begin position="321"/>
        <end position="339"/>
    </location>
</feature>
<keyword evidence="6 8" id="KW-1015">Disulfide bond</keyword>
<keyword evidence="13" id="KW-1185">Reference proteome</keyword>
<dbReference type="FunFam" id="2.60.40.10:FF:000061">
    <property type="entry name" value="Dyslexia-associated protein KIAA0319 homolog"/>
    <property type="match status" value="1"/>
</dbReference>
<keyword evidence="7" id="KW-0325">Glycoprotein</keyword>
<dbReference type="Pfam" id="PF00014">
    <property type="entry name" value="Kunitz_BPTI"/>
    <property type="match status" value="2"/>
</dbReference>
<dbReference type="GO" id="GO:0060429">
    <property type="term" value="P:epithelium development"/>
    <property type="evidence" value="ECO:0007669"/>
    <property type="project" value="TreeGrafter"/>
</dbReference>
<dbReference type="SUPFAM" id="SSF57362">
    <property type="entry name" value="BPTI-like"/>
    <property type="match status" value="2"/>
</dbReference>
<keyword evidence="3 10" id="KW-0732">Signal</keyword>
<keyword evidence="5 9" id="KW-0472">Membrane</keyword>
<dbReference type="OrthoDB" id="2019384at2759"/>
<dbReference type="PROSITE" id="PS50068">
    <property type="entry name" value="LDLRA_2"/>
    <property type="match status" value="1"/>
</dbReference>
<feature type="signal peptide" evidence="10">
    <location>
        <begin position="1"/>
        <end position="25"/>
    </location>
</feature>
<name>A0A6P8GE24_CLUHA</name>
<evidence type="ECO:0000256" key="3">
    <source>
        <dbReference type="ARBA" id="ARBA00022729"/>
    </source>
</evidence>
<dbReference type="PRINTS" id="PR00759">
    <property type="entry name" value="BASICPTASE"/>
</dbReference>
<dbReference type="SMART" id="SM00192">
    <property type="entry name" value="LDLa"/>
    <property type="match status" value="1"/>
</dbReference>
<evidence type="ECO:0000256" key="6">
    <source>
        <dbReference type="ARBA" id="ARBA00023157"/>
    </source>
</evidence>
<proteinExistence type="predicted"/>
<dbReference type="CDD" id="cd00112">
    <property type="entry name" value="LDLa"/>
    <property type="match status" value="1"/>
</dbReference>
<dbReference type="SUPFAM" id="SSF57424">
    <property type="entry name" value="LDL receptor-like module"/>
    <property type="match status" value="1"/>
</dbReference>
<dbReference type="InterPro" id="IPR002223">
    <property type="entry name" value="Kunitz_BPTI"/>
</dbReference>
<dbReference type="GO" id="GO:0008544">
    <property type="term" value="P:epidermis development"/>
    <property type="evidence" value="ECO:0007669"/>
    <property type="project" value="TreeGrafter"/>
</dbReference>
<dbReference type="SMART" id="SM00765">
    <property type="entry name" value="MANEC"/>
    <property type="match status" value="1"/>
</dbReference>
<dbReference type="CDD" id="cd00146">
    <property type="entry name" value="PKD"/>
    <property type="match status" value="1"/>
</dbReference>
<evidence type="ECO:0000313" key="14">
    <source>
        <dbReference type="RefSeq" id="XP_031437428.1"/>
    </source>
</evidence>
<reference evidence="14" key="1">
    <citation type="submission" date="2025-08" db="UniProtKB">
        <authorList>
            <consortium name="RefSeq"/>
        </authorList>
    </citation>
    <scope>IDENTIFICATION</scope>
</reference>
<dbReference type="PROSITE" id="PS00280">
    <property type="entry name" value="BPTI_KUNITZ_1"/>
    <property type="match status" value="2"/>
</dbReference>
<keyword evidence="14" id="KW-0646">Protease inhibitor</keyword>
<keyword evidence="2 9" id="KW-0812">Transmembrane</keyword>
<dbReference type="CDD" id="cd22623">
    <property type="entry name" value="Kunitz_HAI1_1-like"/>
    <property type="match status" value="1"/>
</dbReference>
<dbReference type="PROSITE" id="PS01209">
    <property type="entry name" value="LDLRA_1"/>
    <property type="match status" value="1"/>
</dbReference>
<feature type="disulfide bond" evidence="8">
    <location>
        <begin position="314"/>
        <end position="326"/>
    </location>
</feature>
<dbReference type="InterPro" id="IPR020901">
    <property type="entry name" value="Prtase_inh_Kunz-CS"/>
</dbReference>
<dbReference type="InterPro" id="IPR035986">
    <property type="entry name" value="PKD_dom_sf"/>
</dbReference>
<evidence type="ECO:0000256" key="2">
    <source>
        <dbReference type="ARBA" id="ARBA00022692"/>
    </source>
</evidence>
<evidence type="ECO:0000259" key="11">
    <source>
        <dbReference type="PROSITE" id="PS50279"/>
    </source>
</evidence>
<organism evidence="13 14">
    <name type="scientific">Clupea harengus</name>
    <name type="common">Atlantic herring</name>
    <dbReference type="NCBI Taxonomy" id="7950"/>
    <lineage>
        <taxon>Eukaryota</taxon>
        <taxon>Metazoa</taxon>
        <taxon>Chordata</taxon>
        <taxon>Craniata</taxon>
        <taxon>Vertebrata</taxon>
        <taxon>Euteleostomi</taxon>
        <taxon>Actinopterygii</taxon>
        <taxon>Neopterygii</taxon>
        <taxon>Teleostei</taxon>
        <taxon>Clupei</taxon>
        <taxon>Clupeiformes</taxon>
        <taxon>Clupeoidei</taxon>
        <taxon>Clupeidae</taxon>
        <taxon>Clupea</taxon>
    </lineage>
</organism>
<dbReference type="GO" id="GO:0030198">
    <property type="term" value="P:extracellular matrix organization"/>
    <property type="evidence" value="ECO:0007669"/>
    <property type="project" value="TreeGrafter"/>
</dbReference>
<dbReference type="PANTHER" id="PTHR46750:SF1">
    <property type="entry name" value="KUNITZ-TYPE PROTEASE INHIBITOR 1"/>
    <property type="match status" value="1"/>
</dbReference>
<protein>
    <submittedName>
        <fullName evidence="14">Kunitz-type protease inhibitor 1-like isoform X1</fullName>
    </submittedName>
</protein>
<dbReference type="PANTHER" id="PTHR46750">
    <property type="entry name" value="KUNITZ-TYPE PROTEASE INHIBITOR 1"/>
    <property type="match status" value="1"/>
</dbReference>
<evidence type="ECO:0000259" key="12">
    <source>
        <dbReference type="PROSITE" id="PS50986"/>
    </source>
</evidence>
<dbReference type="GO" id="GO:0004867">
    <property type="term" value="F:serine-type endopeptidase inhibitor activity"/>
    <property type="evidence" value="ECO:0007669"/>
    <property type="project" value="InterPro"/>
</dbReference>
<feature type="domain" description="BPTI/Kunitz inhibitor" evidence="11">
    <location>
        <begin position="241"/>
        <end position="291"/>
    </location>
</feature>
<dbReference type="InterPro" id="IPR011106">
    <property type="entry name" value="MANSC_N"/>
</dbReference>
<dbReference type="InterPro" id="IPR013783">
    <property type="entry name" value="Ig-like_fold"/>
</dbReference>
<feature type="domain" description="BPTI/Kunitz inhibitor" evidence="11">
    <location>
        <begin position="370"/>
        <end position="420"/>
    </location>
</feature>
<gene>
    <name evidence="14" type="primary">LOC105907258</name>
</gene>
<dbReference type="FunFam" id="4.10.410.10:FF:000006">
    <property type="entry name" value="Serine peptidase inhibitor, Kunitz type 1"/>
    <property type="match status" value="1"/>
</dbReference>
<dbReference type="InterPro" id="IPR023415">
    <property type="entry name" value="LDLR_class-A_CS"/>
</dbReference>
<dbReference type="Gene3D" id="2.60.40.10">
    <property type="entry name" value="Immunoglobulins"/>
    <property type="match status" value="1"/>
</dbReference>
<evidence type="ECO:0000313" key="13">
    <source>
        <dbReference type="Proteomes" id="UP000515152"/>
    </source>
</evidence>
<keyword evidence="4 9" id="KW-1133">Transmembrane helix</keyword>
<sequence>MVSTRLVIWGGLLLCLGVLPDRILSDTTDQSCTKEFKKGEGNFVLDTEESVSEGATYIDAPTVQSPEECVAACCQDLNCNLALLEVGAEQGSVGDCFLFNCLYKQKYVCRFVKKNGFVNYILDSVYNNYLEGPTTDPAGEKDKRPIANVGQDMVVQPNERVTLNGHQSWDDNKITSYQWSKVSGDPSVEMQKSHFEDQVELYNFKPGVYVFELKVTDSSDQTDTEQITVLVLTPEQSESQCMAPKKVGPCRGAFPRWNYNVVTDQCEKFSFGGCKGNQNNYLSEKECSDACNGVSVIAAGRRVGPTTEVCGKMCQADQFRCDNGCCLDKSLECDDIVQCGDGSDESDCKKLKKTLTRLLNITLNEQKALCTEPPMTGPCRASMTRWYYDPLSRHCHRFNYGGCNGNENNFEGEPSCMDMCRSVTENDVFARGLFEYQEQDETKSGSVAVAAVLGVCILAVLALLGYCLLKEKRKKGQQRVSVVANGAQIPLTDDSEHLVYKSTTKPV</sequence>
<dbReference type="GO" id="GO:0005886">
    <property type="term" value="C:plasma membrane"/>
    <property type="evidence" value="ECO:0007669"/>
    <property type="project" value="TreeGrafter"/>
</dbReference>
<feature type="domain" description="MANSC" evidence="12">
    <location>
        <begin position="39"/>
        <end position="120"/>
    </location>
</feature>
<dbReference type="Pfam" id="PF22352">
    <property type="entry name" value="K319L-like_PKD"/>
    <property type="match status" value="1"/>
</dbReference>
<dbReference type="Gene3D" id="4.10.400.10">
    <property type="entry name" value="Low-density Lipoprotein Receptor"/>
    <property type="match status" value="1"/>
</dbReference>
<evidence type="ECO:0000256" key="10">
    <source>
        <dbReference type="SAM" id="SignalP"/>
    </source>
</evidence>
<dbReference type="SUPFAM" id="SSF49299">
    <property type="entry name" value="PKD domain"/>
    <property type="match status" value="1"/>
</dbReference>